<dbReference type="SUPFAM" id="SSF48726">
    <property type="entry name" value="Immunoglobulin"/>
    <property type="match status" value="1"/>
</dbReference>
<dbReference type="Gene3D" id="3.10.320.10">
    <property type="entry name" value="Class II Histocompatibility Antigen, M Beta Chain, Chain B, domain 1"/>
    <property type="match status" value="1"/>
</dbReference>
<keyword evidence="3 13" id="KW-0812">Transmembrane</keyword>
<evidence type="ECO:0000256" key="8">
    <source>
        <dbReference type="ARBA" id="ARBA00023136"/>
    </source>
</evidence>
<keyword evidence="10" id="KW-0325">Glycoprotein</keyword>
<keyword evidence="7" id="KW-1064">Adaptive immunity</keyword>
<evidence type="ECO:0000256" key="2">
    <source>
        <dbReference type="ARBA" id="ARBA00007394"/>
    </source>
</evidence>
<dbReference type="SMART" id="SM00407">
    <property type="entry name" value="IGc1"/>
    <property type="match status" value="1"/>
</dbReference>
<evidence type="ECO:0000256" key="1">
    <source>
        <dbReference type="ARBA" id="ARBA00004479"/>
    </source>
</evidence>
<dbReference type="InterPro" id="IPR050160">
    <property type="entry name" value="MHC/Immunoglobulin"/>
</dbReference>
<proteinExistence type="inferred from homology"/>
<feature type="transmembrane region" description="Helical" evidence="13">
    <location>
        <begin position="201"/>
        <end position="222"/>
    </location>
</feature>
<keyword evidence="16" id="KW-1185">Reference proteome</keyword>
<keyword evidence="4" id="KW-0732">Signal</keyword>
<dbReference type="InterPro" id="IPR007110">
    <property type="entry name" value="Ig-like_dom"/>
</dbReference>
<dbReference type="Proteomes" id="UP001166052">
    <property type="component" value="Unassembled WGS sequence"/>
</dbReference>
<keyword evidence="6 13" id="KW-1133">Transmembrane helix</keyword>
<dbReference type="SMART" id="SM00920">
    <property type="entry name" value="MHC_II_alpha"/>
    <property type="match status" value="1"/>
</dbReference>
<feature type="domain" description="Ig-like" evidence="14">
    <location>
        <begin position="96"/>
        <end position="184"/>
    </location>
</feature>
<comment type="subcellular location">
    <subcellularLocation>
        <location evidence="1">Membrane</location>
        <topology evidence="1">Single-pass type I membrane protein</topology>
    </subcellularLocation>
</comment>
<evidence type="ECO:0000256" key="10">
    <source>
        <dbReference type="ARBA" id="ARBA00023180"/>
    </source>
</evidence>
<reference evidence="15" key="1">
    <citation type="journal article" date="2021" name="Cell">
        <title>Tracing the genetic footprints of vertebrate landing in non-teleost ray-finned fishes.</title>
        <authorList>
            <person name="Bi X."/>
            <person name="Wang K."/>
            <person name="Yang L."/>
            <person name="Pan H."/>
            <person name="Jiang H."/>
            <person name="Wei Q."/>
            <person name="Fang M."/>
            <person name="Yu H."/>
            <person name="Zhu C."/>
            <person name="Cai Y."/>
            <person name="He Y."/>
            <person name="Gan X."/>
            <person name="Zeng H."/>
            <person name="Yu D."/>
            <person name="Zhu Y."/>
            <person name="Jiang H."/>
            <person name="Qiu Q."/>
            <person name="Yang H."/>
            <person name="Zhang Y.E."/>
            <person name="Wang W."/>
            <person name="Zhu M."/>
            <person name="He S."/>
            <person name="Zhang G."/>
        </authorList>
    </citation>
    <scope>NUCLEOTIDE SEQUENCE</scope>
    <source>
        <strain evidence="15">Bchr_001</strain>
    </source>
</reference>
<dbReference type="PANTHER" id="PTHR19944">
    <property type="entry name" value="MHC CLASS II-RELATED"/>
    <property type="match status" value="1"/>
</dbReference>
<dbReference type="Gene3D" id="2.60.40.10">
    <property type="entry name" value="Immunoglobulins"/>
    <property type="match status" value="1"/>
</dbReference>
<evidence type="ECO:0000256" key="4">
    <source>
        <dbReference type="ARBA" id="ARBA00022729"/>
    </source>
</evidence>
<dbReference type="InterPro" id="IPR036179">
    <property type="entry name" value="Ig-like_dom_sf"/>
</dbReference>
<dbReference type="Pfam" id="PF07654">
    <property type="entry name" value="C1-set"/>
    <property type="match status" value="1"/>
</dbReference>
<dbReference type="Pfam" id="PF00993">
    <property type="entry name" value="MHC_II_alpha"/>
    <property type="match status" value="1"/>
</dbReference>
<evidence type="ECO:0000256" key="6">
    <source>
        <dbReference type="ARBA" id="ARBA00022989"/>
    </source>
</evidence>
<feature type="non-terminal residue" evidence="15">
    <location>
        <position position="228"/>
    </location>
</feature>
<dbReference type="EMBL" id="JAAWVN010012982">
    <property type="protein sequence ID" value="MBN3291494.1"/>
    <property type="molecule type" value="Genomic_DNA"/>
</dbReference>
<dbReference type="PROSITE" id="PS50835">
    <property type="entry name" value="IG_LIKE"/>
    <property type="match status" value="1"/>
</dbReference>
<evidence type="ECO:0000256" key="13">
    <source>
        <dbReference type="SAM" id="Phobius"/>
    </source>
</evidence>
<evidence type="ECO:0000313" key="16">
    <source>
        <dbReference type="Proteomes" id="UP001166052"/>
    </source>
</evidence>
<dbReference type="InterPro" id="IPR003006">
    <property type="entry name" value="Ig/MHC_CS"/>
</dbReference>
<organism evidence="15 16">
    <name type="scientific">Polypterus senegalus</name>
    <name type="common">Senegal bichir</name>
    <dbReference type="NCBI Taxonomy" id="55291"/>
    <lineage>
        <taxon>Eukaryota</taxon>
        <taxon>Metazoa</taxon>
        <taxon>Chordata</taxon>
        <taxon>Craniata</taxon>
        <taxon>Vertebrata</taxon>
        <taxon>Euteleostomi</taxon>
        <taxon>Actinopterygii</taxon>
        <taxon>Polypteriformes</taxon>
        <taxon>Polypteridae</taxon>
        <taxon>Polypterus</taxon>
    </lineage>
</organism>
<sequence length="228" mass="25521">MFFSILFSEPHIDINVITCISGSTETEDEEQVDGEEMFYTDFINNKMVITLPNFADPFDVVPGWVQTAQANKQICLSNLDVAIKAEQNPPEYEARPRVAVYPAYDLELGISNTLVCFVTGFYPIPIKLSWYKNNQLISDGVELSRYYPNEDLTFQIFSEINFMPKVGDIYSCMVKHSSDSDLITAIWEPEMKTESDAGKTAFCAVGLTLGLLGVAIGTFFLIKGNNCN</sequence>
<dbReference type="InterPro" id="IPR014745">
    <property type="entry name" value="MHC_II_a/b_N"/>
</dbReference>
<dbReference type="PROSITE" id="PS00290">
    <property type="entry name" value="IG_MHC"/>
    <property type="match status" value="1"/>
</dbReference>
<feature type="non-terminal residue" evidence="15">
    <location>
        <position position="1"/>
    </location>
</feature>
<comment type="caution">
    <text evidence="15">The sequence shown here is derived from an EMBL/GenBank/DDBJ whole genome shotgun (WGS) entry which is preliminary data.</text>
</comment>
<dbReference type="InterPro" id="IPR013783">
    <property type="entry name" value="Ig-like_fold"/>
</dbReference>
<dbReference type="InterPro" id="IPR011162">
    <property type="entry name" value="MHC_I/II-like_Ag-recog"/>
</dbReference>
<dbReference type="InterPro" id="IPR001003">
    <property type="entry name" value="MHC_II_a_N"/>
</dbReference>
<name>A0ABS2YYE0_POLSE</name>
<keyword evidence="12" id="KW-0393">Immunoglobulin domain</keyword>
<dbReference type="InterPro" id="IPR003597">
    <property type="entry name" value="Ig_C1-set"/>
</dbReference>
<keyword evidence="8 13" id="KW-0472">Membrane</keyword>
<evidence type="ECO:0000256" key="9">
    <source>
        <dbReference type="ARBA" id="ARBA00023157"/>
    </source>
</evidence>
<evidence type="ECO:0000256" key="3">
    <source>
        <dbReference type="ARBA" id="ARBA00022692"/>
    </source>
</evidence>
<keyword evidence="5" id="KW-0391">Immunity</keyword>
<keyword evidence="9" id="KW-1015">Disulfide bond</keyword>
<evidence type="ECO:0000313" key="15">
    <source>
        <dbReference type="EMBL" id="MBN3291494.1"/>
    </source>
</evidence>
<evidence type="ECO:0000256" key="5">
    <source>
        <dbReference type="ARBA" id="ARBA00022859"/>
    </source>
</evidence>
<evidence type="ECO:0000256" key="11">
    <source>
        <dbReference type="ARBA" id="ARBA00023182"/>
    </source>
</evidence>
<keyword evidence="11" id="KW-0491">MHC II</keyword>
<dbReference type="PANTHER" id="PTHR19944:SF86">
    <property type="entry name" value="HLA CLASS II HISTOCOMPATIBILITY ANTIGEN, DR ALPHA CHAIN"/>
    <property type="match status" value="1"/>
</dbReference>
<protein>
    <submittedName>
        <fullName evidence="15">HA2K protein</fullName>
    </submittedName>
</protein>
<evidence type="ECO:0000259" key="14">
    <source>
        <dbReference type="PROSITE" id="PS50835"/>
    </source>
</evidence>
<comment type="similarity">
    <text evidence="2">Belongs to the MHC class II family.</text>
</comment>
<evidence type="ECO:0000256" key="7">
    <source>
        <dbReference type="ARBA" id="ARBA00023130"/>
    </source>
</evidence>
<gene>
    <name evidence="15" type="primary">H2aa_0</name>
    <name evidence="15" type="ORF">GTO92_0019245</name>
</gene>
<accession>A0ABS2YYE0</accession>
<evidence type="ECO:0000256" key="12">
    <source>
        <dbReference type="ARBA" id="ARBA00023319"/>
    </source>
</evidence>
<dbReference type="SUPFAM" id="SSF54452">
    <property type="entry name" value="MHC antigen-recognition domain"/>
    <property type="match status" value="1"/>
</dbReference>